<gene>
    <name evidence="1" type="ORF">BN890_40740</name>
</gene>
<evidence type="ECO:0000313" key="2">
    <source>
        <dbReference type="Proteomes" id="UP000019380"/>
    </source>
</evidence>
<dbReference type="AlphaFoldDB" id="W6P8U9"/>
<dbReference type="Proteomes" id="UP000019380">
    <property type="component" value="Unassembled WGS sequence"/>
</dbReference>
<comment type="caution">
    <text evidence="1">The sequence shown here is derived from an EMBL/GenBank/DDBJ whole genome shotgun (WGS) entry which is preliminary data.</text>
</comment>
<dbReference type="EMBL" id="CBXG010000046">
    <property type="protein sequence ID" value="CDM06471.1"/>
    <property type="molecule type" value="Genomic_DNA"/>
</dbReference>
<protein>
    <submittedName>
        <fullName evidence="1">Uncharacterized protein</fullName>
    </submittedName>
</protein>
<organism evidence="1 2">
    <name type="scientific">Bacteroides xylanisolvens SD CC 1b</name>
    <dbReference type="NCBI Taxonomy" id="702447"/>
    <lineage>
        <taxon>Bacteria</taxon>
        <taxon>Pseudomonadati</taxon>
        <taxon>Bacteroidota</taxon>
        <taxon>Bacteroidia</taxon>
        <taxon>Bacteroidales</taxon>
        <taxon>Bacteroidaceae</taxon>
        <taxon>Bacteroides</taxon>
    </lineage>
</organism>
<name>W6P8U9_9BACE</name>
<evidence type="ECO:0000313" key="1">
    <source>
        <dbReference type="EMBL" id="CDM06471.1"/>
    </source>
</evidence>
<accession>W6P8U9</accession>
<sequence>MYNVDLYSIEKVIYTTRNQQYACVIILSDFKYSARIKPFPFNDRLGISI</sequence>
<proteinExistence type="predicted"/>
<reference evidence="1 2" key="1">
    <citation type="submission" date="2013-12" db="EMBL/GenBank/DDBJ databases">
        <title>Improved hybrid genome assemblies of Bacteroides xylanisolvens SD CC 1b and Bacteroides xylanisolvens SD CC 2a using Illumina and 454 Sequencing.</title>
        <authorList>
            <person name="Ramaraj T."/>
            <person name="Sundararajan A."/>
            <person name="Mudge J."/>
            <person name="Schilkey F.D."/>
            <person name="Delvecchio V."/>
            <person name="Donlon M."/>
            <person name="Ziemer C."/>
        </authorList>
    </citation>
    <scope>NUCLEOTIDE SEQUENCE [LARGE SCALE GENOMIC DNA]</scope>
</reference>